<organism evidence="9 10">
    <name type="scientific">Conexibacter stalactiti</name>
    <dbReference type="NCBI Taxonomy" id="1940611"/>
    <lineage>
        <taxon>Bacteria</taxon>
        <taxon>Bacillati</taxon>
        <taxon>Actinomycetota</taxon>
        <taxon>Thermoleophilia</taxon>
        <taxon>Solirubrobacterales</taxon>
        <taxon>Conexibacteraceae</taxon>
        <taxon>Conexibacter</taxon>
    </lineage>
</organism>
<evidence type="ECO:0000313" key="10">
    <source>
        <dbReference type="Proteomes" id="UP001284601"/>
    </source>
</evidence>
<evidence type="ECO:0000256" key="1">
    <source>
        <dbReference type="ARBA" id="ARBA00000141"/>
    </source>
</evidence>
<dbReference type="PANTHER" id="PTHR21327:SF18">
    <property type="entry name" value="3,4-DIHYDROXY-2-BUTANONE 4-PHOSPHATE SYNTHASE"/>
    <property type="match status" value="1"/>
</dbReference>
<dbReference type="Pfam" id="PF00925">
    <property type="entry name" value="GTP_cyclohydro2"/>
    <property type="match status" value="1"/>
</dbReference>
<evidence type="ECO:0000256" key="5">
    <source>
        <dbReference type="ARBA" id="ARBA00012153"/>
    </source>
</evidence>
<feature type="domain" description="GTP cyclohydrolase II" evidence="8">
    <location>
        <begin position="224"/>
        <end position="319"/>
    </location>
</feature>
<sequence>MSAHAITREASLERDTSAETAVRHALRDIALGRMVVLVDDLSPEHGSCLVMATEFVTGKHVNAMTREAGGMICLALTSERCEQLELKPMVGRNENARGTAFMATIDAREGVTTGASAADQAHTMLVAIDPSSTRSDIVMAGCVHPLRGRPGGVLERCAHTEASIDLVRLAGCRPAATICGVQNDDGAVAGMLESRAYARRHGLQVVTITDVIALRRLHDRRIQRVVSTAMPTRFGTFSAVGYRSGDGGEHLALVKGQVDGKESVLVHVHRACTTGDVFHARGCTCGERLEAAMRSLEAEGAGVLIYLSSDAPAEALVEQVISELGVASTRVTPTAAPSAGGSCEHLVAGGERERWLDAGSR</sequence>
<dbReference type="InterPro" id="IPR036144">
    <property type="entry name" value="RibA-like_sf"/>
</dbReference>
<evidence type="ECO:0000256" key="2">
    <source>
        <dbReference type="ARBA" id="ARBA00002284"/>
    </source>
</evidence>
<dbReference type="Gene3D" id="3.90.870.10">
    <property type="entry name" value="DHBP synthase"/>
    <property type="match status" value="1"/>
</dbReference>
<dbReference type="InterPro" id="IPR017945">
    <property type="entry name" value="DHBP_synth_RibB-like_a/b_dom"/>
</dbReference>
<dbReference type="InterPro" id="IPR000422">
    <property type="entry name" value="DHBP_synthase_RibB"/>
</dbReference>
<evidence type="ECO:0000256" key="3">
    <source>
        <dbReference type="ARBA" id="ARBA00004904"/>
    </source>
</evidence>
<dbReference type="SUPFAM" id="SSF142695">
    <property type="entry name" value="RibA-like"/>
    <property type="match status" value="1"/>
</dbReference>
<dbReference type="PANTHER" id="PTHR21327">
    <property type="entry name" value="GTP CYCLOHYDROLASE II-RELATED"/>
    <property type="match status" value="1"/>
</dbReference>
<comment type="pathway">
    <text evidence="3">Cofactor biosynthesis; riboflavin biosynthesis; 2-hydroxy-3-oxobutyl phosphate from D-ribulose 5-phosphate: step 1/1.</text>
</comment>
<dbReference type="InterPro" id="IPR032677">
    <property type="entry name" value="GTP_cyclohydro_II"/>
</dbReference>
<dbReference type="PIRSF" id="PIRSF001259">
    <property type="entry name" value="RibA"/>
    <property type="match status" value="1"/>
</dbReference>
<comment type="caution">
    <text evidence="9">The sequence shown here is derived from an EMBL/GenBank/DDBJ whole genome shotgun (WGS) entry which is preliminary data.</text>
</comment>
<dbReference type="EC" id="4.1.99.12" evidence="5"/>
<dbReference type="Pfam" id="PF00926">
    <property type="entry name" value="DHBP_synthase"/>
    <property type="match status" value="1"/>
</dbReference>
<accession>A0ABU4HIE1</accession>
<keyword evidence="7" id="KW-0479">Metal-binding</keyword>
<comment type="catalytic activity">
    <reaction evidence="1">
        <text>D-ribulose 5-phosphate = (2S)-2-hydroxy-3-oxobutyl phosphate + formate + H(+)</text>
        <dbReference type="Rhea" id="RHEA:18457"/>
        <dbReference type="ChEBI" id="CHEBI:15378"/>
        <dbReference type="ChEBI" id="CHEBI:15740"/>
        <dbReference type="ChEBI" id="CHEBI:58121"/>
        <dbReference type="ChEBI" id="CHEBI:58830"/>
        <dbReference type="EC" id="4.1.99.12"/>
    </reaction>
</comment>
<dbReference type="RefSeq" id="WP_318595346.1">
    <property type="nucleotide sequence ID" value="NZ_JAWSTH010000002.1"/>
</dbReference>
<evidence type="ECO:0000256" key="4">
    <source>
        <dbReference type="ARBA" id="ARBA00005520"/>
    </source>
</evidence>
<evidence type="ECO:0000256" key="6">
    <source>
        <dbReference type="ARBA" id="ARBA00022619"/>
    </source>
</evidence>
<evidence type="ECO:0000313" key="9">
    <source>
        <dbReference type="EMBL" id="MDW5593083.1"/>
    </source>
</evidence>
<dbReference type="EMBL" id="JAWSTH010000002">
    <property type="protein sequence ID" value="MDW5593083.1"/>
    <property type="molecule type" value="Genomic_DNA"/>
</dbReference>
<comment type="function">
    <text evidence="2">Catalyzes the conversion of D-ribulose 5-phosphate to formate and 3,4-dihydroxy-2-butanone 4-phosphate.</text>
</comment>
<keyword evidence="6" id="KW-0686">Riboflavin biosynthesis</keyword>
<evidence type="ECO:0000259" key="8">
    <source>
        <dbReference type="Pfam" id="PF00925"/>
    </source>
</evidence>
<keyword evidence="10" id="KW-1185">Reference proteome</keyword>
<gene>
    <name evidence="9" type="ORF">R7226_01950</name>
</gene>
<protein>
    <recommendedName>
        <fullName evidence="5">3,4-dihydroxy-2-butanone-4-phosphate synthase</fullName>
        <ecNumber evidence="5">4.1.99.12</ecNumber>
    </recommendedName>
</protein>
<evidence type="ECO:0000256" key="7">
    <source>
        <dbReference type="ARBA" id="ARBA00022723"/>
    </source>
</evidence>
<dbReference type="Gene3D" id="3.40.50.10990">
    <property type="entry name" value="GTP cyclohydrolase II"/>
    <property type="match status" value="1"/>
</dbReference>
<name>A0ABU4HIE1_9ACTN</name>
<dbReference type="SUPFAM" id="SSF55821">
    <property type="entry name" value="YrdC/RibB"/>
    <property type="match status" value="1"/>
</dbReference>
<comment type="similarity">
    <text evidence="4">In the N-terminal section; belongs to the DHBP synthase family.</text>
</comment>
<proteinExistence type="inferred from homology"/>
<dbReference type="Proteomes" id="UP001284601">
    <property type="component" value="Unassembled WGS sequence"/>
</dbReference>
<reference evidence="10" key="1">
    <citation type="submission" date="2023-07" db="EMBL/GenBank/DDBJ databases">
        <title>Conexibacter stalactiti sp. nov., isolated from stalactites in a lava cave and emended description of the genus Conexibacter.</title>
        <authorList>
            <person name="Lee S.D."/>
        </authorList>
    </citation>
    <scope>NUCLEOTIDE SEQUENCE [LARGE SCALE GENOMIC DNA]</scope>
    <source>
        <strain evidence="10">KCTC 39840</strain>
    </source>
</reference>